<evidence type="ECO:0000313" key="3">
    <source>
        <dbReference type="EMBL" id="BCJ41191.1"/>
    </source>
</evidence>
<dbReference type="RefSeq" id="WP_189332436.1">
    <property type="nucleotide sequence ID" value="NZ_AP023356.1"/>
</dbReference>
<feature type="compositionally biased region" description="Basic residues" evidence="1">
    <location>
        <begin position="1"/>
        <end position="10"/>
    </location>
</feature>
<evidence type="ECO:0008006" key="5">
    <source>
        <dbReference type="Google" id="ProtNLM"/>
    </source>
</evidence>
<keyword evidence="4" id="KW-1185">Reference proteome</keyword>
<keyword evidence="2" id="KW-0472">Membrane</keyword>
<accession>A0ABM7LPN2</accession>
<feature type="compositionally biased region" description="Pro residues" evidence="1">
    <location>
        <begin position="12"/>
        <end position="25"/>
    </location>
</feature>
<feature type="transmembrane region" description="Helical" evidence="2">
    <location>
        <begin position="34"/>
        <end position="59"/>
    </location>
</feature>
<feature type="region of interest" description="Disordered" evidence="1">
    <location>
        <begin position="1"/>
        <end position="29"/>
    </location>
</feature>
<dbReference type="EMBL" id="AP023356">
    <property type="protein sequence ID" value="BCJ41191.1"/>
    <property type="molecule type" value="Genomic_DNA"/>
</dbReference>
<organism evidence="3 4">
    <name type="scientific">Actinoplanes ianthinogenes</name>
    <dbReference type="NCBI Taxonomy" id="122358"/>
    <lineage>
        <taxon>Bacteria</taxon>
        <taxon>Bacillati</taxon>
        <taxon>Actinomycetota</taxon>
        <taxon>Actinomycetes</taxon>
        <taxon>Micromonosporales</taxon>
        <taxon>Micromonosporaceae</taxon>
        <taxon>Actinoplanes</taxon>
    </lineage>
</organism>
<keyword evidence="2" id="KW-1133">Transmembrane helix</keyword>
<reference evidence="3 4" key="1">
    <citation type="submission" date="2020-08" db="EMBL/GenBank/DDBJ databases">
        <title>Whole genome shotgun sequence of Actinoplanes ianthinogenes NBRC 13996.</title>
        <authorList>
            <person name="Komaki H."/>
            <person name="Tamura T."/>
        </authorList>
    </citation>
    <scope>NUCLEOTIDE SEQUENCE [LARGE SCALE GENOMIC DNA]</scope>
    <source>
        <strain evidence="3 4">NBRC 13996</strain>
    </source>
</reference>
<gene>
    <name evidence="3" type="ORF">Aiant_18480</name>
</gene>
<dbReference type="Proteomes" id="UP000676967">
    <property type="component" value="Chromosome"/>
</dbReference>
<evidence type="ECO:0000313" key="4">
    <source>
        <dbReference type="Proteomes" id="UP000676967"/>
    </source>
</evidence>
<name>A0ABM7LPN2_9ACTN</name>
<protein>
    <recommendedName>
        <fullName evidence="5">GerMN domain-containing protein</fullName>
    </recommendedName>
</protein>
<evidence type="ECO:0000256" key="1">
    <source>
        <dbReference type="SAM" id="MobiDB-lite"/>
    </source>
</evidence>
<keyword evidence="2" id="KW-0812">Transmembrane</keyword>
<sequence length="310" mass="32530">MGKSRKRRPTRAAPPPAAPPPAPEPPRPHRVRKALLATAGTVLTTLLVLVVTGAAGQIVDVPAAQDRLRALSDRLFGGDDEESAADPAAGSALRVDVLDVDGSYGQVAAFPAEPASAWQPFFQSPDLPTMAALLTAGGWAGGGLKLTVSLESRRTQDITVFDVRPVRLHRRPIPHGAVVSVLNQGAPLERMAFDLDSPQPVARKLTGTDPAAAAKARPFFEVQTVPLPQAGARSVLLLEFTTLRAAYDFGVAIDYTTGGRSYTQELPGGPYRVAADLCQAGAPALHYDHVRTVSGGADGTAFTMTTQSSC</sequence>
<proteinExistence type="predicted"/>
<evidence type="ECO:0000256" key="2">
    <source>
        <dbReference type="SAM" id="Phobius"/>
    </source>
</evidence>